<name>A0A565CS16_9BRAS</name>
<comment type="caution">
    <text evidence="2">The sequence shown here is derived from an EMBL/GenBank/DDBJ whole genome shotgun (WGS) entry which is preliminary data.</text>
</comment>
<evidence type="ECO:0000313" key="2">
    <source>
        <dbReference type="EMBL" id="VVB16324.1"/>
    </source>
</evidence>
<keyword evidence="3" id="KW-1185">Reference proteome</keyword>
<accession>A0A565CS16</accession>
<dbReference type="Proteomes" id="UP000489600">
    <property type="component" value="Unassembled WGS sequence"/>
</dbReference>
<feature type="compositionally biased region" description="Low complexity" evidence="1">
    <location>
        <begin position="1"/>
        <end position="11"/>
    </location>
</feature>
<dbReference type="AlphaFoldDB" id="A0A565CS16"/>
<reference evidence="2" key="1">
    <citation type="submission" date="2019-07" db="EMBL/GenBank/DDBJ databases">
        <authorList>
            <person name="Dittberner H."/>
        </authorList>
    </citation>
    <scope>NUCLEOTIDE SEQUENCE [LARGE SCALE GENOMIC DNA]</scope>
</reference>
<gene>
    <name evidence="2" type="ORF">ANE_LOCUS26768</name>
</gene>
<feature type="compositionally biased region" description="Gly residues" evidence="1">
    <location>
        <begin position="12"/>
        <end position="24"/>
    </location>
</feature>
<evidence type="ECO:0000256" key="1">
    <source>
        <dbReference type="SAM" id="MobiDB-lite"/>
    </source>
</evidence>
<protein>
    <submittedName>
        <fullName evidence="2">Uncharacterized protein</fullName>
    </submittedName>
</protein>
<feature type="region of interest" description="Disordered" evidence="1">
    <location>
        <begin position="1"/>
        <end position="74"/>
    </location>
</feature>
<evidence type="ECO:0000313" key="3">
    <source>
        <dbReference type="Proteomes" id="UP000489600"/>
    </source>
</evidence>
<proteinExistence type="predicted"/>
<dbReference type="EMBL" id="CABITT030000008">
    <property type="protein sequence ID" value="VVB16324.1"/>
    <property type="molecule type" value="Genomic_DNA"/>
</dbReference>
<organism evidence="2 3">
    <name type="scientific">Arabis nemorensis</name>
    <dbReference type="NCBI Taxonomy" id="586526"/>
    <lineage>
        <taxon>Eukaryota</taxon>
        <taxon>Viridiplantae</taxon>
        <taxon>Streptophyta</taxon>
        <taxon>Embryophyta</taxon>
        <taxon>Tracheophyta</taxon>
        <taxon>Spermatophyta</taxon>
        <taxon>Magnoliopsida</taxon>
        <taxon>eudicotyledons</taxon>
        <taxon>Gunneridae</taxon>
        <taxon>Pentapetalae</taxon>
        <taxon>rosids</taxon>
        <taxon>malvids</taxon>
        <taxon>Brassicales</taxon>
        <taxon>Brassicaceae</taxon>
        <taxon>Arabideae</taxon>
        <taxon>Arabis</taxon>
    </lineage>
</organism>
<sequence length="96" mass="9393">MSARGGARAASGGFGGSGGGGGLAFGRSVVSQSREGGAEVVGQRARGSTRAKPGGGGMELGGLPFSGEDTPASEKGDLFLAQIVRSKTPATQSLRR</sequence>